<comment type="caution">
    <text evidence="1">The sequence shown here is derived from an EMBL/GenBank/DDBJ whole genome shotgun (WGS) entry which is preliminary data.</text>
</comment>
<proteinExistence type="predicted"/>
<dbReference type="Proteomes" id="UP000712600">
    <property type="component" value="Unassembled WGS sequence"/>
</dbReference>
<accession>A0A8S9NWZ8</accession>
<evidence type="ECO:0000313" key="1">
    <source>
        <dbReference type="EMBL" id="KAF3507210.1"/>
    </source>
</evidence>
<reference evidence="1" key="1">
    <citation type="submission" date="2019-12" db="EMBL/GenBank/DDBJ databases">
        <title>Genome sequencing and annotation of Brassica cretica.</title>
        <authorList>
            <person name="Studholme D.J."/>
            <person name="Sarris P."/>
        </authorList>
    </citation>
    <scope>NUCLEOTIDE SEQUENCE</scope>
    <source>
        <strain evidence="1">PFS-109/04</strain>
        <tissue evidence="1">Leaf</tissue>
    </source>
</reference>
<gene>
    <name evidence="1" type="ORF">F2Q69_00008055</name>
</gene>
<dbReference type="EMBL" id="QGKX02001521">
    <property type="protein sequence ID" value="KAF3507210.1"/>
    <property type="molecule type" value="Genomic_DNA"/>
</dbReference>
<sequence>MGVGFDIGKLLKPDHQDEQMNLELHTDGCELVAIGSSSDASGTRLLPIGFASGCFLSGLQAADRECELADGERELAVMRTQERIRVRRVRIRVPKQIGAHCIGARGRVGGQIDKRFALNDSSWEEL</sequence>
<dbReference type="AlphaFoldDB" id="A0A8S9NWZ8"/>
<evidence type="ECO:0000313" key="2">
    <source>
        <dbReference type="Proteomes" id="UP000712600"/>
    </source>
</evidence>
<organism evidence="1 2">
    <name type="scientific">Brassica cretica</name>
    <name type="common">Mustard</name>
    <dbReference type="NCBI Taxonomy" id="69181"/>
    <lineage>
        <taxon>Eukaryota</taxon>
        <taxon>Viridiplantae</taxon>
        <taxon>Streptophyta</taxon>
        <taxon>Embryophyta</taxon>
        <taxon>Tracheophyta</taxon>
        <taxon>Spermatophyta</taxon>
        <taxon>Magnoliopsida</taxon>
        <taxon>eudicotyledons</taxon>
        <taxon>Gunneridae</taxon>
        <taxon>Pentapetalae</taxon>
        <taxon>rosids</taxon>
        <taxon>malvids</taxon>
        <taxon>Brassicales</taxon>
        <taxon>Brassicaceae</taxon>
        <taxon>Brassiceae</taxon>
        <taxon>Brassica</taxon>
    </lineage>
</organism>
<protein>
    <submittedName>
        <fullName evidence="1">Uncharacterized protein</fullName>
    </submittedName>
</protein>
<name>A0A8S9NWZ8_BRACR</name>